<organism evidence="7 8">
    <name type="scientific">Candidatus Abawacabacteria bacterium RIFCSPHIGHO2_01_FULL_46_8</name>
    <dbReference type="NCBI Taxonomy" id="1817815"/>
    <lineage>
        <taxon>Bacteria</taxon>
        <taxon>Candidatus Abawacaibacteriota</taxon>
    </lineage>
</organism>
<evidence type="ECO:0000313" key="7">
    <source>
        <dbReference type="EMBL" id="OGC81786.1"/>
    </source>
</evidence>
<comment type="function">
    <text evidence="6">Specifically methylates the N7 position of a guanine in 16S rRNA.</text>
</comment>
<comment type="subcellular location">
    <subcellularLocation>
        <location evidence="6">Cytoplasm</location>
    </subcellularLocation>
</comment>
<feature type="binding site" evidence="6">
    <location>
        <position position="152"/>
    </location>
    <ligand>
        <name>S-adenosyl-L-methionine</name>
        <dbReference type="ChEBI" id="CHEBI:59789"/>
    </ligand>
</feature>
<dbReference type="InterPro" id="IPR029063">
    <property type="entry name" value="SAM-dependent_MTases_sf"/>
</dbReference>
<evidence type="ECO:0000256" key="6">
    <source>
        <dbReference type="HAMAP-Rule" id="MF_00074"/>
    </source>
</evidence>
<feature type="binding site" evidence="6">
    <location>
        <begin position="133"/>
        <end position="134"/>
    </location>
    <ligand>
        <name>S-adenosyl-L-methionine</name>
        <dbReference type="ChEBI" id="CHEBI:59789"/>
    </ligand>
</feature>
<keyword evidence="3 6" id="KW-0489">Methyltransferase</keyword>
<feature type="binding site" evidence="6">
    <location>
        <position position="87"/>
    </location>
    <ligand>
        <name>S-adenosyl-L-methionine</name>
        <dbReference type="ChEBI" id="CHEBI:59789"/>
    </ligand>
</feature>
<evidence type="ECO:0000256" key="5">
    <source>
        <dbReference type="ARBA" id="ARBA00022691"/>
    </source>
</evidence>
<evidence type="ECO:0000256" key="1">
    <source>
        <dbReference type="ARBA" id="ARBA00022490"/>
    </source>
</evidence>
<evidence type="ECO:0000256" key="2">
    <source>
        <dbReference type="ARBA" id="ARBA00022552"/>
    </source>
</evidence>
<proteinExistence type="inferred from homology"/>
<evidence type="ECO:0000313" key="8">
    <source>
        <dbReference type="Proteomes" id="UP000177521"/>
    </source>
</evidence>
<dbReference type="GO" id="GO:0005829">
    <property type="term" value="C:cytosol"/>
    <property type="evidence" value="ECO:0007669"/>
    <property type="project" value="TreeGrafter"/>
</dbReference>
<dbReference type="EC" id="2.1.1.-" evidence="6"/>
<keyword evidence="5 6" id="KW-0949">S-adenosyl-L-methionine</keyword>
<evidence type="ECO:0000256" key="3">
    <source>
        <dbReference type="ARBA" id="ARBA00022603"/>
    </source>
</evidence>
<dbReference type="SUPFAM" id="SSF53335">
    <property type="entry name" value="S-adenosyl-L-methionine-dependent methyltransferases"/>
    <property type="match status" value="1"/>
</dbReference>
<keyword evidence="1 6" id="KW-0963">Cytoplasm</keyword>
<comment type="caution">
    <text evidence="7">The sequence shown here is derived from an EMBL/GenBank/DDBJ whole genome shotgun (WGS) entry which is preliminary data.</text>
</comment>
<feature type="binding site" evidence="6">
    <location>
        <begin position="105"/>
        <end position="107"/>
    </location>
    <ligand>
        <name>S-adenosyl-L-methionine</name>
        <dbReference type="ChEBI" id="CHEBI:59789"/>
    </ligand>
</feature>
<dbReference type="HAMAP" id="MF_00074">
    <property type="entry name" value="16SrRNA_methyltr_G"/>
    <property type="match status" value="1"/>
</dbReference>
<dbReference type="NCBIfam" id="TIGR00138">
    <property type="entry name" value="rsmG_gidB"/>
    <property type="match status" value="1"/>
</dbReference>
<dbReference type="InterPro" id="IPR003682">
    <property type="entry name" value="rRNA_ssu_MeTfrase_G"/>
</dbReference>
<dbReference type="Pfam" id="PF02527">
    <property type="entry name" value="GidB"/>
    <property type="match status" value="1"/>
</dbReference>
<reference evidence="7 8" key="1">
    <citation type="journal article" date="2016" name="Nat. Commun.">
        <title>Thousands of microbial genomes shed light on interconnected biogeochemical processes in an aquifer system.</title>
        <authorList>
            <person name="Anantharaman K."/>
            <person name="Brown C.T."/>
            <person name="Hug L.A."/>
            <person name="Sharon I."/>
            <person name="Castelle C.J."/>
            <person name="Probst A.J."/>
            <person name="Thomas B.C."/>
            <person name="Singh A."/>
            <person name="Wilkins M.J."/>
            <person name="Karaoz U."/>
            <person name="Brodie E.L."/>
            <person name="Williams K.H."/>
            <person name="Hubbard S.S."/>
            <person name="Banfield J.F."/>
        </authorList>
    </citation>
    <scope>NUCLEOTIDE SEQUENCE [LARGE SCALE GENOMIC DNA]</scope>
</reference>
<feature type="binding site" evidence="6">
    <location>
        <position position="82"/>
    </location>
    <ligand>
        <name>S-adenosyl-L-methionine</name>
        <dbReference type="ChEBI" id="CHEBI:59789"/>
    </ligand>
</feature>
<dbReference type="PIRSF" id="PIRSF003078">
    <property type="entry name" value="GidB"/>
    <property type="match status" value="1"/>
</dbReference>
<accession>A0A1F4XJG6</accession>
<comment type="similarity">
    <text evidence="6">Belongs to the methyltransferase superfamily. RNA methyltransferase RsmG family.</text>
</comment>
<dbReference type="AlphaFoldDB" id="A0A1F4XJG6"/>
<keyword evidence="2 6" id="KW-0698">rRNA processing</keyword>
<dbReference type="PANTHER" id="PTHR31760:SF0">
    <property type="entry name" value="S-ADENOSYL-L-METHIONINE-DEPENDENT METHYLTRANSFERASES SUPERFAMILY PROTEIN"/>
    <property type="match status" value="1"/>
</dbReference>
<name>A0A1F4XJG6_9BACT</name>
<sequence length="240" mass="26676">MPNLITALPDLFNWAKEHNIALDQRQQALFAGLLAKYDEWLERLNFTAIKEPREFVVKHFCDSLAPLLEFDFKPAANLLDLGSGGGLPGIPLGIMLPHLPVTLLEATQKKVKMLAEIIAALAFGNIRVIQGRAEELAHNPGMRATFDLVTARAFGDWPMLLELALPFLRVGGRLLAYQGPAIVDKLKEHDQQLEQLGGSLKSLHAYTLPFDFGERILVELEKIKVTPAQFPRKLAAIKRG</sequence>
<dbReference type="PANTHER" id="PTHR31760">
    <property type="entry name" value="S-ADENOSYL-L-METHIONINE-DEPENDENT METHYLTRANSFERASES SUPERFAMILY PROTEIN"/>
    <property type="match status" value="1"/>
</dbReference>
<keyword evidence="4 6" id="KW-0808">Transferase</keyword>
<gene>
    <name evidence="6" type="primary">rsmG</name>
    <name evidence="7" type="ORF">A2788_02200</name>
</gene>
<dbReference type="GO" id="GO:0070043">
    <property type="term" value="F:rRNA (guanine-N7-)-methyltransferase activity"/>
    <property type="evidence" value="ECO:0007669"/>
    <property type="project" value="UniProtKB-UniRule"/>
</dbReference>
<dbReference type="Gene3D" id="3.40.50.150">
    <property type="entry name" value="Vaccinia Virus protein VP39"/>
    <property type="match status" value="1"/>
</dbReference>
<dbReference type="Proteomes" id="UP000177521">
    <property type="component" value="Unassembled WGS sequence"/>
</dbReference>
<dbReference type="EMBL" id="MEWS01000032">
    <property type="protein sequence ID" value="OGC81786.1"/>
    <property type="molecule type" value="Genomic_DNA"/>
</dbReference>
<protein>
    <recommendedName>
        <fullName evidence="6">Ribosomal RNA small subunit methyltransferase G</fullName>
        <ecNumber evidence="6">2.1.1.-</ecNumber>
    </recommendedName>
    <alternativeName>
        <fullName evidence="6">16S rRNA 7-methylguanosine methyltransferase</fullName>
        <shortName evidence="6">16S rRNA m7G methyltransferase</shortName>
    </alternativeName>
</protein>
<evidence type="ECO:0000256" key="4">
    <source>
        <dbReference type="ARBA" id="ARBA00022679"/>
    </source>
</evidence>